<sequence length="243" mass="26803">MSESGNAHVAPLDESTDSAPSRILSRRQTKLSHMANGNDYLVWVDCEMTGLDVAIDEIVEIAVIITDSNLVPRHEGLSLVIKPSEAALNNMGDFVREMHTNSGLINELDGGLPLAEAETLVLEYLAEHVPEGHRAPLAGNTIGTDRMFVARYMPRFDNALHYRNIDVSSLKELARRWFPRVYFNAPSKDGNHRALADIIESIRELEYYRRAMLTPEPGLSSDEAAKIAEAVTAEYVAALGADS</sequence>
<dbReference type="InterPro" id="IPR036397">
    <property type="entry name" value="RNaseH_sf"/>
</dbReference>
<evidence type="ECO:0000256" key="2">
    <source>
        <dbReference type="ARBA" id="ARBA00022722"/>
    </source>
</evidence>
<dbReference type="PANTHER" id="PTHR11046">
    <property type="entry name" value="OLIGORIBONUCLEASE, MITOCHONDRIAL"/>
    <property type="match status" value="1"/>
</dbReference>
<proteinExistence type="inferred from homology"/>
<dbReference type="GO" id="GO:0000175">
    <property type="term" value="F:3'-5'-RNA exonuclease activity"/>
    <property type="evidence" value="ECO:0007669"/>
    <property type="project" value="InterPro"/>
</dbReference>
<dbReference type="NCBIfam" id="NF003765">
    <property type="entry name" value="PRK05359.1"/>
    <property type="match status" value="1"/>
</dbReference>
<gene>
    <name evidence="7" type="ORF">UFOPK3516_01401</name>
</gene>
<feature type="region of interest" description="Disordered" evidence="5">
    <location>
        <begin position="1"/>
        <end position="21"/>
    </location>
</feature>
<evidence type="ECO:0000313" key="7">
    <source>
        <dbReference type="EMBL" id="CAB4909480.1"/>
    </source>
</evidence>
<dbReference type="GO" id="GO:0003676">
    <property type="term" value="F:nucleic acid binding"/>
    <property type="evidence" value="ECO:0007669"/>
    <property type="project" value="InterPro"/>
</dbReference>
<protein>
    <submittedName>
        <fullName evidence="7">Unannotated protein</fullName>
    </submittedName>
</protein>
<dbReference type="Gene3D" id="3.30.420.10">
    <property type="entry name" value="Ribonuclease H-like superfamily/Ribonuclease H"/>
    <property type="match status" value="1"/>
</dbReference>
<evidence type="ECO:0000256" key="1">
    <source>
        <dbReference type="ARBA" id="ARBA00009921"/>
    </source>
</evidence>
<comment type="similarity">
    <text evidence="1">Belongs to the oligoribonuclease family.</text>
</comment>
<dbReference type="CDD" id="cd06135">
    <property type="entry name" value="Orn"/>
    <property type="match status" value="1"/>
</dbReference>
<evidence type="ECO:0000256" key="4">
    <source>
        <dbReference type="ARBA" id="ARBA00022839"/>
    </source>
</evidence>
<evidence type="ECO:0000259" key="6">
    <source>
        <dbReference type="SMART" id="SM00479"/>
    </source>
</evidence>
<accession>A0A6J7GZ35</accession>
<evidence type="ECO:0000256" key="3">
    <source>
        <dbReference type="ARBA" id="ARBA00022801"/>
    </source>
</evidence>
<dbReference type="InterPro" id="IPR012337">
    <property type="entry name" value="RNaseH-like_sf"/>
</dbReference>
<dbReference type="SUPFAM" id="SSF53098">
    <property type="entry name" value="Ribonuclease H-like"/>
    <property type="match status" value="1"/>
</dbReference>
<dbReference type="Pfam" id="PF00929">
    <property type="entry name" value="RNase_T"/>
    <property type="match status" value="1"/>
</dbReference>
<dbReference type="InterPro" id="IPR013520">
    <property type="entry name" value="Ribonucl_H"/>
</dbReference>
<feature type="domain" description="Exonuclease" evidence="6">
    <location>
        <begin position="40"/>
        <end position="214"/>
    </location>
</feature>
<dbReference type="PANTHER" id="PTHR11046:SF0">
    <property type="entry name" value="OLIGORIBONUCLEASE, MITOCHONDRIAL"/>
    <property type="match status" value="1"/>
</dbReference>
<name>A0A6J7GZ35_9ZZZZ</name>
<dbReference type="EMBL" id="CAFBMB010000149">
    <property type="protein sequence ID" value="CAB4909480.1"/>
    <property type="molecule type" value="Genomic_DNA"/>
</dbReference>
<keyword evidence="3" id="KW-0378">Hydrolase</keyword>
<dbReference type="AlphaFoldDB" id="A0A6J7GZ35"/>
<dbReference type="HAMAP" id="MF_00045">
    <property type="entry name" value="Oligoribonuclease"/>
    <property type="match status" value="1"/>
</dbReference>
<keyword evidence="2" id="KW-0540">Nuclease</keyword>
<organism evidence="7">
    <name type="scientific">freshwater metagenome</name>
    <dbReference type="NCBI Taxonomy" id="449393"/>
    <lineage>
        <taxon>unclassified sequences</taxon>
        <taxon>metagenomes</taxon>
        <taxon>ecological metagenomes</taxon>
    </lineage>
</organism>
<dbReference type="SMART" id="SM00479">
    <property type="entry name" value="EXOIII"/>
    <property type="match status" value="1"/>
</dbReference>
<reference evidence="7" key="1">
    <citation type="submission" date="2020-05" db="EMBL/GenBank/DDBJ databases">
        <authorList>
            <person name="Chiriac C."/>
            <person name="Salcher M."/>
            <person name="Ghai R."/>
            <person name="Kavagutti S V."/>
        </authorList>
    </citation>
    <scope>NUCLEOTIDE SEQUENCE</scope>
</reference>
<keyword evidence="4" id="KW-0269">Exonuclease</keyword>
<evidence type="ECO:0000256" key="5">
    <source>
        <dbReference type="SAM" id="MobiDB-lite"/>
    </source>
</evidence>
<dbReference type="InterPro" id="IPR022894">
    <property type="entry name" value="Oligoribonuclease"/>
</dbReference>